<dbReference type="PANTHER" id="PTHR10997:SF8">
    <property type="entry name" value="EXPORTIN-2"/>
    <property type="match status" value="1"/>
</dbReference>
<reference evidence="2 3" key="1">
    <citation type="journal article" date="2023" name="Hortic Res">
        <title>The complete reference genome for grapevine (Vitis vinifera L.) genetics and breeding.</title>
        <authorList>
            <person name="Shi X."/>
            <person name="Cao S."/>
            <person name="Wang X."/>
            <person name="Huang S."/>
            <person name="Wang Y."/>
            <person name="Liu Z."/>
            <person name="Liu W."/>
            <person name="Leng X."/>
            <person name="Peng Y."/>
            <person name="Wang N."/>
            <person name="Wang Y."/>
            <person name="Ma Z."/>
            <person name="Xu X."/>
            <person name="Zhang F."/>
            <person name="Xue H."/>
            <person name="Zhong H."/>
            <person name="Wang Y."/>
            <person name="Zhang K."/>
            <person name="Velt A."/>
            <person name="Avia K."/>
            <person name="Holtgrawe D."/>
            <person name="Grimplet J."/>
            <person name="Matus J.T."/>
            <person name="Ware D."/>
            <person name="Wu X."/>
            <person name="Wang H."/>
            <person name="Liu C."/>
            <person name="Fang Y."/>
            <person name="Rustenholz C."/>
            <person name="Cheng Z."/>
            <person name="Xiao H."/>
            <person name="Zhou Y."/>
        </authorList>
    </citation>
    <scope>NUCLEOTIDE SEQUENCE [LARGE SCALE GENOMIC DNA]</scope>
    <source>
        <strain evidence="3">cv. Pinot noir / PN40024</strain>
        <tissue evidence="2">Leaf</tissue>
    </source>
</reference>
<evidence type="ECO:0000259" key="1">
    <source>
        <dbReference type="Pfam" id="PF08506"/>
    </source>
</evidence>
<dbReference type="PANTHER" id="PTHR10997">
    <property type="entry name" value="IMPORTIN-7, 8, 11"/>
    <property type="match status" value="1"/>
</dbReference>
<dbReference type="SUPFAM" id="SSF48371">
    <property type="entry name" value="ARM repeat"/>
    <property type="match status" value="1"/>
</dbReference>
<dbReference type="Gene3D" id="1.25.10.10">
    <property type="entry name" value="Leucine-rich Repeat Variant"/>
    <property type="match status" value="1"/>
</dbReference>
<evidence type="ECO:0000313" key="3">
    <source>
        <dbReference type="Proteomes" id="UP001227230"/>
    </source>
</evidence>
<accession>A0ABY9DIF2</accession>
<proteinExistence type="predicted"/>
<dbReference type="InterPro" id="IPR016024">
    <property type="entry name" value="ARM-type_fold"/>
</dbReference>
<feature type="domain" description="Exportin-2 central" evidence="1">
    <location>
        <begin position="155"/>
        <end position="286"/>
    </location>
</feature>
<protein>
    <recommendedName>
        <fullName evidence="1">Exportin-2 central domain-containing protein</fullName>
    </recommendedName>
</protein>
<dbReference type="InterPro" id="IPR011989">
    <property type="entry name" value="ARM-like"/>
</dbReference>
<name>A0ABY9DIF2_VITVI</name>
<dbReference type="Pfam" id="PF08506">
    <property type="entry name" value="Cse1"/>
    <property type="match status" value="1"/>
</dbReference>
<dbReference type="InterPro" id="IPR013713">
    <property type="entry name" value="XPO2_central"/>
</dbReference>
<keyword evidence="3" id="KW-1185">Reference proteome</keyword>
<sequence>MEDVSESESNLSHSPSATVLINSSEGCMNLKSRKALTTLIRKFWGLWKEMGNNEKMQWGVENLDPQGKILWIMIVSKPPPTGSKPPNSLHVEHKAFHINIFKGCIHMLSSYLNRSRDCRHGGILKIFALGSSAGFLSGSYQSGTLSVAYDAGFGAADNVISQIRQGIVIQNVQLKDEDEELFKMNYVEFVRNDTEGSDLDMRRRIVCELLKGIVMNYKERVTAIVSVLIQNMLGSFATNPAVNWKDKDCAIFLVVSLATKEVGGNSVLTNLANVESFFGSIIVLRVEESECEWVPDAQDQLHRLDGSD</sequence>
<evidence type="ECO:0000313" key="2">
    <source>
        <dbReference type="EMBL" id="WKA06641.1"/>
    </source>
</evidence>
<organism evidence="2 3">
    <name type="scientific">Vitis vinifera</name>
    <name type="common">Grape</name>
    <dbReference type="NCBI Taxonomy" id="29760"/>
    <lineage>
        <taxon>Eukaryota</taxon>
        <taxon>Viridiplantae</taxon>
        <taxon>Streptophyta</taxon>
        <taxon>Embryophyta</taxon>
        <taxon>Tracheophyta</taxon>
        <taxon>Spermatophyta</taxon>
        <taxon>Magnoliopsida</taxon>
        <taxon>eudicotyledons</taxon>
        <taxon>Gunneridae</taxon>
        <taxon>Pentapetalae</taxon>
        <taxon>rosids</taxon>
        <taxon>Vitales</taxon>
        <taxon>Vitaceae</taxon>
        <taxon>Viteae</taxon>
        <taxon>Vitis</taxon>
    </lineage>
</organism>
<gene>
    <name evidence="2" type="ORF">VitviT2T_024534</name>
</gene>
<dbReference type="EMBL" id="CP126663">
    <property type="protein sequence ID" value="WKA06641.1"/>
    <property type="molecule type" value="Genomic_DNA"/>
</dbReference>
<dbReference type="Proteomes" id="UP001227230">
    <property type="component" value="Chromosome 16"/>
</dbReference>